<dbReference type="Gene3D" id="1.10.357.10">
    <property type="entry name" value="Tetracycline Repressor, domain 2"/>
    <property type="match status" value="1"/>
</dbReference>
<accession>A0ABV3GSQ5</accession>
<dbReference type="RefSeq" id="WP_061259959.1">
    <property type="nucleotide sequence ID" value="NZ_JBFALK010000029.1"/>
</dbReference>
<dbReference type="SUPFAM" id="SSF46689">
    <property type="entry name" value="Homeodomain-like"/>
    <property type="match status" value="1"/>
</dbReference>
<keyword evidence="4" id="KW-1185">Reference proteome</keyword>
<keyword evidence="1" id="KW-0238">DNA-binding</keyword>
<dbReference type="Proteomes" id="UP001551675">
    <property type="component" value="Unassembled WGS sequence"/>
</dbReference>
<name>A0ABV3GSQ5_MICGL</name>
<organism evidence="3 4">
    <name type="scientific">Microtetraspora glauca</name>
    <dbReference type="NCBI Taxonomy" id="1996"/>
    <lineage>
        <taxon>Bacteria</taxon>
        <taxon>Bacillati</taxon>
        <taxon>Actinomycetota</taxon>
        <taxon>Actinomycetes</taxon>
        <taxon>Streptosporangiales</taxon>
        <taxon>Streptosporangiaceae</taxon>
        <taxon>Microtetraspora</taxon>
    </lineage>
</organism>
<dbReference type="InterPro" id="IPR001647">
    <property type="entry name" value="HTH_TetR"/>
</dbReference>
<reference evidence="3 4" key="1">
    <citation type="submission" date="2024-06" db="EMBL/GenBank/DDBJ databases">
        <title>The Natural Products Discovery Center: Release of the First 8490 Sequenced Strains for Exploring Actinobacteria Biosynthetic Diversity.</title>
        <authorList>
            <person name="Kalkreuter E."/>
            <person name="Kautsar S.A."/>
            <person name="Yang D."/>
            <person name="Bader C.D."/>
            <person name="Teijaro C.N."/>
            <person name="Fluegel L."/>
            <person name="Davis C.M."/>
            <person name="Simpson J.R."/>
            <person name="Lauterbach L."/>
            <person name="Steele A.D."/>
            <person name="Gui C."/>
            <person name="Meng S."/>
            <person name="Li G."/>
            <person name="Viehrig K."/>
            <person name="Ye F."/>
            <person name="Su P."/>
            <person name="Kiefer A.F."/>
            <person name="Nichols A."/>
            <person name="Cepeda A.J."/>
            <person name="Yan W."/>
            <person name="Fan B."/>
            <person name="Jiang Y."/>
            <person name="Adhikari A."/>
            <person name="Zheng C.-J."/>
            <person name="Schuster L."/>
            <person name="Cowan T.M."/>
            <person name="Smanski M.J."/>
            <person name="Chevrette M.G."/>
            <person name="De Carvalho L.P.S."/>
            <person name="Shen B."/>
        </authorList>
    </citation>
    <scope>NUCLEOTIDE SEQUENCE [LARGE SCALE GENOMIC DNA]</scope>
    <source>
        <strain evidence="3 4">NPDC050100</strain>
    </source>
</reference>
<sequence length="221" mass="24005">MTPDETGADAALGQDTRIRLIEVAERLFAENGIASVSLRTVGVTAGQRNNSAAQYHFGSKDGLIAAIARHRSAPITERRMELVEELRAAGEPPGVEALIRLLVAPLAESTTGPGRQSWYLRFLAGVIDHPMIQDPREYGGQKHPGIGYMLAQLRLRLPGLPQAVFERRTRWMAVIVIRVLADHERRRSSPAGPTATLDEVVSDLTVSMAALLRAPYAPGGD</sequence>
<evidence type="ECO:0000313" key="3">
    <source>
        <dbReference type="EMBL" id="MEV0974337.1"/>
    </source>
</evidence>
<evidence type="ECO:0000313" key="4">
    <source>
        <dbReference type="Proteomes" id="UP001551675"/>
    </source>
</evidence>
<evidence type="ECO:0000259" key="2">
    <source>
        <dbReference type="Pfam" id="PF00440"/>
    </source>
</evidence>
<dbReference type="InterPro" id="IPR009057">
    <property type="entry name" value="Homeodomain-like_sf"/>
</dbReference>
<protein>
    <submittedName>
        <fullName evidence="3">TetR family transcriptional regulator</fullName>
    </submittedName>
</protein>
<dbReference type="Pfam" id="PF00440">
    <property type="entry name" value="TetR_N"/>
    <property type="match status" value="1"/>
</dbReference>
<feature type="domain" description="HTH tetR-type" evidence="2">
    <location>
        <begin position="20"/>
        <end position="67"/>
    </location>
</feature>
<evidence type="ECO:0000256" key="1">
    <source>
        <dbReference type="ARBA" id="ARBA00023125"/>
    </source>
</evidence>
<dbReference type="EMBL" id="JBFALK010000029">
    <property type="protein sequence ID" value="MEV0974337.1"/>
    <property type="molecule type" value="Genomic_DNA"/>
</dbReference>
<proteinExistence type="predicted"/>
<comment type="caution">
    <text evidence="3">The sequence shown here is derived from an EMBL/GenBank/DDBJ whole genome shotgun (WGS) entry which is preliminary data.</text>
</comment>
<gene>
    <name evidence="3" type="ORF">AB0I59_37560</name>
</gene>